<gene>
    <name evidence="2" type="ORF">JDV02_000439</name>
</gene>
<reference evidence="2" key="1">
    <citation type="submission" date="2021-11" db="EMBL/GenBank/DDBJ databases">
        <title>Purpureocillium_takamizusanense_genome.</title>
        <authorList>
            <person name="Nguyen N.-H."/>
        </authorList>
    </citation>
    <scope>NUCLEOTIDE SEQUENCE</scope>
    <source>
        <strain evidence="2">PT3</strain>
    </source>
</reference>
<dbReference type="OrthoDB" id="5130140at2759"/>
<dbReference type="EMBL" id="CP086354">
    <property type="protein sequence ID" value="UNI13723.1"/>
    <property type="molecule type" value="Genomic_DNA"/>
</dbReference>
<keyword evidence="1" id="KW-0472">Membrane</keyword>
<name>A0A9Q8Q7D5_9HYPO</name>
<feature type="transmembrane region" description="Helical" evidence="1">
    <location>
        <begin position="185"/>
        <end position="209"/>
    </location>
</feature>
<dbReference type="Proteomes" id="UP000829364">
    <property type="component" value="Chromosome 1"/>
</dbReference>
<keyword evidence="1" id="KW-1133">Transmembrane helix</keyword>
<evidence type="ECO:0000256" key="1">
    <source>
        <dbReference type="SAM" id="Phobius"/>
    </source>
</evidence>
<keyword evidence="1" id="KW-0812">Transmembrane</keyword>
<evidence type="ECO:0000313" key="2">
    <source>
        <dbReference type="EMBL" id="UNI13723.1"/>
    </source>
</evidence>
<keyword evidence="3" id="KW-1185">Reference proteome</keyword>
<proteinExistence type="predicted"/>
<accession>A0A9Q8Q7D5</accession>
<evidence type="ECO:0000313" key="3">
    <source>
        <dbReference type="Proteomes" id="UP000829364"/>
    </source>
</evidence>
<dbReference type="AlphaFoldDB" id="A0A9Q8Q7D5"/>
<dbReference type="RefSeq" id="XP_047837204.1">
    <property type="nucleotide sequence ID" value="XM_047981246.1"/>
</dbReference>
<dbReference type="GeneID" id="72062404"/>
<dbReference type="KEGG" id="ptkz:JDV02_000439"/>
<protein>
    <submittedName>
        <fullName evidence="2">Uncharacterized protein</fullName>
    </submittedName>
</protein>
<sequence length="315" mass="34456">MAAFALPPQPALVHIMLEEPALPLCAGETSHTKGGSPSPCGISLPLRCSWPKMAARGPADAAAAAGGMGGHGLRFLNDEWNDSISNGAPFTLRWNQSLDKKVGSQLSLFKVTYPEDGVIVYELVTNLTESMDTAQCVWTPDHLEGGLYTLWLSNGQHGHANWTISPPWVPKEEPKRNTDGRRLHWAAPIIIPVVCLLVLYGVCLTAYLLHRRRKKAKREKEDATPHQDVSRNNSVDSAVTVQTFTVDAEEFREKYGRLRAASNGGEIWIFADASDHADITVGGIPEKDIADVELGRDGEDENVHEIDHRTIGIGL</sequence>
<organism evidence="2 3">
    <name type="scientific">Purpureocillium takamizusanense</name>
    <dbReference type="NCBI Taxonomy" id="2060973"/>
    <lineage>
        <taxon>Eukaryota</taxon>
        <taxon>Fungi</taxon>
        <taxon>Dikarya</taxon>
        <taxon>Ascomycota</taxon>
        <taxon>Pezizomycotina</taxon>
        <taxon>Sordariomycetes</taxon>
        <taxon>Hypocreomycetidae</taxon>
        <taxon>Hypocreales</taxon>
        <taxon>Ophiocordycipitaceae</taxon>
        <taxon>Purpureocillium</taxon>
    </lineage>
</organism>